<dbReference type="Pfam" id="PF00875">
    <property type="entry name" value="DNA_photolyase"/>
    <property type="match status" value="1"/>
</dbReference>
<dbReference type="PANTHER" id="PTHR11455">
    <property type="entry name" value="CRYPTOCHROME"/>
    <property type="match status" value="1"/>
</dbReference>
<name>A3U2K7_PSEBH</name>
<evidence type="ECO:0000256" key="1">
    <source>
        <dbReference type="ARBA" id="ARBA00001932"/>
    </source>
</evidence>
<proteinExistence type="inferred from homology"/>
<feature type="binding site" evidence="4">
    <location>
        <position position="223"/>
    </location>
    <ligand>
        <name>FAD</name>
        <dbReference type="ChEBI" id="CHEBI:57692"/>
    </ligand>
</feature>
<comment type="cofactor">
    <cofactor evidence="1">
        <name>(6R)-5,10-methylene-5,6,7,8-tetrahydrofolate</name>
        <dbReference type="ChEBI" id="CHEBI:15636"/>
    </cofactor>
</comment>
<dbReference type="InterPro" id="IPR006050">
    <property type="entry name" value="DNA_photolyase_N"/>
</dbReference>
<organism evidence="8 9">
    <name type="scientific">Pseudooceanicola batsensis (strain ATCC BAA-863 / DSM 15984 / KCTC 12145 / HTCC2597)</name>
    <name type="common">Oceanicola batsensis</name>
    <dbReference type="NCBI Taxonomy" id="252305"/>
    <lineage>
        <taxon>Bacteria</taxon>
        <taxon>Pseudomonadati</taxon>
        <taxon>Pseudomonadota</taxon>
        <taxon>Alphaproteobacteria</taxon>
        <taxon>Rhodobacterales</taxon>
        <taxon>Paracoccaceae</taxon>
        <taxon>Pseudooceanicola</taxon>
    </lineage>
</organism>
<dbReference type="PROSITE" id="PS51645">
    <property type="entry name" value="PHR_CRY_ALPHA_BETA"/>
    <property type="match status" value="1"/>
</dbReference>
<sequence>MPRETFPTLLWFRRDLRLSDHPALTQAAARGPVIPVFIHDDSVAGLGAAPKWRLGEGLAVFRDALAERGARLILRRGPAREVLERLIDETGATAVYWTRAYDPDAIERDSRVKAALADRGTEACSFPGHLIFEPWEVETQQGKMYQVYSPYWRAVKDREVDRPLRAPDLSAPSKWPDSEALEDWHLGAGMNRGAAIVARHCTPGEGAAQSRLGAFSAQRLEDYKERRDMPAEDATSDMSQYLTLGEISPRQLWHAALRGEAEGKSGAEHFRKEVVWREFAYHLMYHTPRLLDENWREGWEAFCWSEEDSEAVRRWKQGRTGVRFVDAAMREMYVTGRMHNRSRMVVASYLTKHMLVHWRIGQKWFQDCLIDWDPASNSMGWQWVAGCGPDASPYFRVFNPDTQLEKFDRDGRYVARWLAECSRSPSDTALSYFDAIPESWGLSPEDDYPEPVVDLKEGRRRALAAYEDIKGD</sequence>
<accession>A3U2K7</accession>
<gene>
    <name evidence="8" type="ORF">OB2597_04053</name>
</gene>
<dbReference type="GO" id="GO:0003677">
    <property type="term" value="F:DNA binding"/>
    <property type="evidence" value="ECO:0007669"/>
    <property type="project" value="TreeGrafter"/>
</dbReference>
<dbReference type="GO" id="GO:0003904">
    <property type="term" value="F:deoxyribodipyrimidine photo-lyase activity"/>
    <property type="evidence" value="ECO:0007669"/>
    <property type="project" value="TreeGrafter"/>
</dbReference>
<dbReference type="InterPro" id="IPR036155">
    <property type="entry name" value="Crypto/Photolyase_N_sf"/>
</dbReference>
<dbReference type="EMBL" id="AAMO01000012">
    <property type="protein sequence ID" value="EAQ01581.1"/>
    <property type="molecule type" value="Genomic_DNA"/>
</dbReference>
<keyword evidence="3 4" id="KW-0274">FAD</keyword>
<dbReference type="RefSeq" id="WP_009805060.1">
    <property type="nucleotide sequence ID" value="NZ_CH724131.1"/>
</dbReference>
<dbReference type="SUPFAM" id="SSF48173">
    <property type="entry name" value="Cryptochrome/photolyase FAD-binding domain"/>
    <property type="match status" value="1"/>
</dbReference>
<dbReference type="GO" id="GO:0071949">
    <property type="term" value="F:FAD binding"/>
    <property type="evidence" value="ECO:0007669"/>
    <property type="project" value="TreeGrafter"/>
</dbReference>
<keyword evidence="6" id="KW-0157">Chromophore</keyword>
<feature type="binding site" evidence="4">
    <location>
        <begin position="235"/>
        <end position="239"/>
    </location>
    <ligand>
        <name>FAD</name>
        <dbReference type="ChEBI" id="CHEBI:57692"/>
    </ligand>
</feature>
<dbReference type="PRINTS" id="PR00147">
    <property type="entry name" value="DNAPHOTLYASE"/>
</dbReference>
<feature type="domain" description="Photolyase/cryptochrome alpha/beta" evidence="7">
    <location>
        <begin position="6"/>
        <end position="131"/>
    </location>
</feature>
<dbReference type="Proteomes" id="UP000004318">
    <property type="component" value="Unassembled WGS sequence"/>
</dbReference>
<dbReference type="InterPro" id="IPR036134">
    <property type="entry name" value="Crypto/Photolyase_FAD-like_sf"/>
</dbReference>
<dbReference type="AlphaFoldDB" id="A3U2K7"/>
<dbReference type="STRING" id="252305.OB2597_04053"/>
<evidence type="ECO:0000256" key="4">
    <source>
        <dbReference type="PIRSR" id="PIRSR602081-1"/>
    </source>
</evidence>
<dbReference type="InterPro" id="IPR005101">
    <property type="entry name" value="Cryptochr/Photolyase_FAD-bd"/>
</dbReference>
<feature type="site" description="Electron transfer via tryptophanyl radical" evidence="5">
    <location>
        <position position="304"/>
    </location>
</feature>
<evidence type="ECO:0000313" key="9">
    <source>
        <dbReference type="Proteomes" id="UP000004318"/>
    </source>
</evidence>
<dbReference type="Gene3D" id="1.25.40.80">
    <property type="match status" value="1"/>
</dbReference>
<comment type="cofactor">
    <cofactor evidence="4">
        <name>FAD</name>
        <dbReference type="ChEBI" id="CHEBI:57692"/>
    </cofactor>
    <text evidence="4">Binds 1 FAD per subunit.</text>
</comment>
<keyword evidence="8" id="KW-0456">Lyase</keyword>
<feature type="binding site" evidence="4">
    <location>
        <begin position="371"/>
        <end position="373"/>
    </location>
    <ligand>
        <name>FAD</name>
        <dbReference type="ChEBI" id="CHEBI:57692"/>
    </ligand>
</feature>
<dbReference type="InterPro" id="IPR002081">
    <property type="entry name" value="Cryptochrome/DNA_photolyase_1"/>
</dbReference>
<evidence type="ECO:0000259" key="7">
    <source>
        <dbReference type="PROSITE" id="PS51645"/>
    </source>
</evidence>
<comment type="similarity">
    <text evidence="6">Belongs to the DNA photolyase family.</text>
</comment>
<dbReference type="eggNOG" id="COG0415">
    <property type="taxonomic scope" value="Bacteria"/>
</dbReference>
<evidence type="ECO:0000256" key="2">
    <source>
        <dbReference type="ARBA" id="ARBA00022630"/>
    </source>
</evidence>
<dbReference type="Gene3D" id="3.40.50.620">
    <property type="entry name" value="HUPs"/>
    <property type="match status" value="1"/>
</dbReference>
<feature type="binding site" evidence="4">
    <location>
        <position position="270"/>
    </location>
    <ligand>
        <name>FAD</name>
        <dbReference type="ChEBI" id="CHEBI:57692"/>
    </ligand>
</feature>
<dbReference type="Pfam" id="PF03441">
    <property type="entry name" value="FAD_binding_7"/>
    <property type="match status" value="1"/>
</dbReference>
<keyword evidence="2 4" id="KW-0285">Flavoprotein</keyword>
<evidence type="ECO:0000256" key="3">
    <source>
        <dbReference type="ARBA" id="ARBA00022827"/>
    </source>
</evidence>
<feature type="site" description="Electron transfer via tryptophanyl radical" evidence="5">
    <location>
        <position position="381"/>
    </location>
</feature>
<reference evidence="8 9" key="1">
    <citation type="journal article" date="2010" name="J. Bacteriol.">
        <title>Genome sequences of Oceanicola granulosus HTCC2516(T) and Oceanicola batsensis HTCC2597(TDelta).</title>
        <authorList>
            <person name="Thrash J.C."/>
            <person name="Cho J.C."/>
            <person name="Vergin K.L."/>
            <person name="Giovannoni S.J."/>
        </authorList>
    </citation>
    <scope>NUCLEOTIDE SEQUENCE [LARGE SCALE GENOMIC DNA]</scope>
    <source>
        <strain evidence="9">ATCC BAA-863 / DSM 15984 / KCTC 12145 / HTCC2597</strain>
    </source>
</reference>
<evidence type="ECO:0000256" key="5">
    <source>
        <dbReference type="PIRSR" id="PIRSR602081-2"/>
    </source>
</evidence>
<dbReference type="HOGENOM" id="CLU_010348_2_2_5"/>
<protein>
    <submittedName>
        <fullName evidence="8">Deoxyribodipyrimidine photolyase</fullName>
    </submittedName>
</protein>
<dbReference type="Gene3D" id="1.10.579.10">
    <property type="entry name" value="DNA Cyclobutane Dipyrimidine Photolyase, subunit A, domain 3"/>
    <property type="match status" value="1"/>
</dbReference>
<dbReference type="GO" id="GO:0009416">
    <property type="term" value="P:response to light stimulus"/>
    <property type="evidence" value="ECO:0007669"/>
    <property type="project" value="TreeGrafter"/>
</dbReference>
<comment type="caution">
    <text evidence="8">The sequence shown here is derived from an EMBL/GenBank/DDBJ whole genome shotgun (WGS) entry which is preliminary data.</text>
</comment>
<dbReference type="OrthoDB" id="9772484at2"/>
<dbReference type="InterPro" id="IPR014729">
    <property type="entry name" value="Rossmann-like_a/b/a_fold"/>
</dbReference>
<evidence type="ECO:0000313" key="8">
    <source>
        <dbReference type="EMBL" id="EAQ01581.1"/>
    </source>
</evidence>
<feature type="site" description="Electron transfer via tryptophanyl radical" evidence="5">
    <location>
        <position position="358"/>
    </location>
</feature>
<keyword evidence="9" id="KW-1185">Reference proteome</keyword>
<dbReference type="SUPFAM" id="SSF52425">
    <property type="entry name" value="Cryptochrome/photolyase, N-terminal domain"/>
    <property type="match status" value="1"/>
</dbReference>
<dbReference type="PANTHER" id="PTHR11455:SF9">
    <property type="entry name" value="CRYPTOCHROME CIRCADIAN CLOCK 5 ISOFORM X1"/>
    <property type="match status" value="1"/>
</dbReference>
<evidence type="ECO:0000256" key="6">
    <source>
        <dbReference type="RuleBase" id="RU004182"/>
    </source>
</evidence>